<gene>
    <name evidence="1" type="ORF">RM573_09945</name>
</gene>
<dbReference type="EMBL" id="JAVRIF010000004">
    <property type="protein sequence ID" value="MDT0603915.1"/>
    <property type="molecule type" value="Genomic_DNA"/>
</dbReference>
<reference evidence="1 2" key="1">
    <citation type="submission" date="2023-09" db="EMBL/GenBank/DDBJ databases">
        <authorList>
            <person name="Rey-Velasco X."/>
        </authorList>
    </citation>
    <scope>NUCLEOTIDE SEQUENCE [LARGE SCALE GENOMIC DNA]</scope>
    <source>
        <strain evidence="1 2">W431</strain>
    </source>
</reference>
<dbReference type="Proteomes" id="UP001266357">
    <property type="component" value="Unassembled WGS sequence"/>
</dbReference>
<sequence>MYSPEQIAHLTAELRHSLGDNIPWQYEEKLAMMLSEFAQNKSDVVLAKLRNTLTDEWHSKTVKKMPKELKTQLGNLAKLSKNQKILALPAQESCPAIVALWWPWDHGGTFSLRLKVLEQSYDNSIKPATGLLSWCKHLFS</sequence>
<evidence type="ECO:0000313" key="1">
    <source>
        <dbReference type="EMBL" id="MDT0603915.1"/>
    </source>
</evidence>
<protein>
    <submittedName>
        <fullName evidence="1">Uncharacterized protein</fullName>
    </submittedName>
</protein>
<organism evidence="1 2">
    <name type="scientific">Thalassotalea castellviae</name>
    <dbReference type="NCBI Taxonomy" id="3075612"/>
    <lineage>
        <taxon>Bacteria</taxon>
        <taxon>Pseudomonadati</taxon>
        <taxon>Pseudomonadota</taxon>
        <taxon>Gammaproteobacteria</taxon>
        <taxon>Alteromonadales</taxon>
        <taxon>Colwelliaceae</taxon>
        <taxon>Thalassotalea</taxon>
    </lineage>
</organism>
<keyword evidence="2" id="KW-1185">Reference proteome</keyword>
<name>A0ABU3A1U1_9GAMM</name>
<dbReference type="RefSeq" id="WP_311581093.1">
    <property type="nucleotide sequence ID" value="NZ_JAVRIF010000004.1"/>
</dbReference>
<comment type="caution">
    <text evidence="1">The sequence shown here is derived from an EMBL/GenBank/DDBJ whole genome shotgun (WGS) entry which is preliminary data.</text>
</comment>
<proteinExistence type="predicted"/>
<accession>A0ABU3A1U1</accession>
<evidence type="ECO:0000313" key="2">
    <source>
        <dbReference type="Proteomes" id="UP001266357"/>
    </source>
</evidence>